<gene>
    <name evidence="1" type="ORF">EVAR_39220_1</name>
</gene>
<dbReference type="AlphaFoldDB" id="A0A4C1VNK4"/>
<proteinExistence type="predicted"/>
<organism evidence="1 2">
    <name type="scientific">Eumeta variegata</name>
    <name type="common">Bagworm moth</name>
    <name type="synonym">Eumeta japonica</name>
    <dbReference type="NCBI Taxonomy" id="151549"/>
    <lineage>
        <taxon>Eukaryota</taxon>
        <taxon>Metazoa</taxon>
        <taxon>Ecdysozoa</taxon>
        <taxon>Arthropoda</taxon>
        <taxon>Hexapoda</taxon>
        <taxon>Insecta</taxon>
        <taxon>Pterygota</taxon>
        <taxon>Neoptera</taxon>
        <taxon>Endopterygota</taxon>
        <taxon>Lepidoptera</taxon>
        <taxon>Glossata</taxon>
        <taxon>Ditrysia</taxon>
        <taxon>Tineoidea</taxon>
        <taxon>Psychidae</taxon>
        <taxon>Oiketicinae</taxon>
        <taxon>Eumeta</taxon>
    </lineage>
</organism>
<reference evidence="1 2" key="1">
    <citation type="journal article" date="2019" name="Commun. Biol.">
        <title>The bagworm genome reveals a unique fibroin gene that provides high tensile strength.</title>
        <authorList>
            <person name="Kono N."/>
            <person name="Nakamura H."/>
            <person name="Ohtoshi R."/>
            <person name="Tomita M."/>
            <person name="Numata K."/>
            <person name="Arakawa K."/>
        </authorList>
    </citation>
    <scope>NUCLEOTIDE SEQUENCE [LARGE SCALE GENOMIC DNA]</scope>
</reference>
<evidence type="ECO:0000313" key="2">
    <source>
        <dbReference type="Proteomes" id="UP000299102"/>
    </source>
</evidence>
<comment type="caution">
    <text evidence="1">The sequence shown here is derived from an EMBL/GenBank/DDBJ whole genome shotgun (WGS) entry which is preliminary data.</text>
</comment>
<name>A0A4C1VNK4_EUMVA</name>
<protein>
    <submittedName>
        <fullName evidence="1">Uncharacterized protein</fullName>
    </submittedName>
</protein>
<dbReference type="EMBL" id="BGZK01000374">
    <property type="protein sequence ID" value="GBP39992.1"/>
    <property type="molecule type" value="Genomic_DNA"/>
</dbReference>
<keyword evidence="2" id="KW-1185">Reference proteome</keyword>
<accession>A0A4C1VNK4</accession>
<dbReference type="Proteomes" id="UP000299102">
    <property type="component" value="Unassembled WGS sequence"/>
</dbReference>
<sequence length="90" mass="10076">MDVGGTETRNFETRTPAEGVGLVRAPARALRHTREHLHFHHGLLKINRILNRDNECSHRRPGACGTGPYISFLSDPDEPYAMRPARASCL</sequence>
<evidence type="ECO:0000313" key="1">
    <source>
        <dbReference type="EMBL" id="GBP39992.1"/>
    </source>
</evidence>